<gene>
    <name evidence="2" type="ORF">KIN20_011392</name>
</gene>
<accession>A0AAD5M9B7</accession>
<keyword evidence="3" id="KW-1185">Reference proteome</keyword>
<sequence length="82" mass="8915">MSIGKYKKEDGEGIGYIQENIVQSDVVVVGAPPGLTTSRAGSSSMTSQNSYKTCPRTTYSSNSPTPRHVYFKIPLRVEFVGI</sequence>
<name>A0AAD5M9B7_PARTN</name>
<feature type="region of interest" description="Disordered" evidence="1">
    <location>
        <begin position="37"/>
        <end position="63"/>
    </location>
</feature>
<evidence type="ECO:0000313" key="3">
    <source>
        <dbReference type="Proteomes" id="UP001196413"/>
    </source>
</evidence>
<organism evidence="2 3">
    <name type="scientific">Parelaphostrongylus tenuis</name>
    <name type="common">Meningeal worm</name>
    <dbReference type="NCBI Taxonomy" id="148309"/>
    <lineage>
        <taxon>Eukaryota</taxon>
        <taxon>Metazoa</taxon>
        <taxon>Ecdysozoa</taxon>
        <taxon>Nematoda</taxon>
        <taxon>Chromadorea</taxon>
        <taxon>Rhabditida</taxon>
        <taxon>Rhabditina</taxon>
        <taxon>Rhabditomorpha</taxon>
        <taxon>Strongyloidea</taxon>
        <taxon>Metastrongylidae</taxon>
        <taxon>Parelaphostrongylus</taxon>
    </lineage>
</organism>
<proteinExistence type="predicted"/>
<protein>
    <submittedName>
        <fullName evidence="2">Uncharacterized protein</fullName>
    </submittedName>
</protein>
<evidence type="ECO:0000313" key="2">
    <source>
        <dbReference type="EMBL" id="KAJ1354450.1"/>
    </source>
</evidence>
<dbReference type="AlphaFoldDB" id="A0AAD5M9B7"/>
<reference evidence="2" key="1">
    <citation type="submission" date="2021-06" db="EMBL/GenBank/DDBJ databases">
        <title>Parelaphostrongylus tenuis whole genome reference sequence.</title>
        <authorList>
            <person name="Garwood T.J."/>
            <person name="Larsen P.A."/>
            <person name="Fountain-Jones N.M."/>
            <person name="Garbe J.R."/>
            <person name="Macchietto M.G."/>
            <person name="Kania S.A."/>
            <person name="Gerhold R.W."/>
            <person name="Richards J.E."/>
            <person name="Wolf T.M."/>
        </authorList>
    </citation>
    <scope>NUCLEOTIDE SEQUENCE</scope>
    <source>
        <strain evidence="2">MNPRO001-30</strain>
        <tissue evidence="2">Meninges</tissue>
    </source>
</reference>
<comment type="caution">
    <text evidence="2">The sequence shown here is derived from an EMBL/GenBank/DDBJ whole genome shotgun (WGS) entry which is preliminary data.</text>
</comment>
<evidence type="ECO:0000256" key="1">
    <source>
        <dbReference type="SAM" id="MobiDB-lite"/>
    </source>
</evidence>
<dbReference type="Proteomes" id="UP001196413">
    <property type="component" value="Unassembled WGS sequence"/>
</dbReference>
<dbReference type="EMBL" id="JAHQIW010002087">
    <property type="protein sequence ID" value="KAJ1354450.1"/>
    <property type="molecule type" value="Genomic_DNA"/>
</dbReference>